<sequence>EPRLPQFEDVFEGCNRRQLAASDASSTATSLPSGRKALIHVICTPEERFEKLWQRLFYLLLSFFSINPLKR</sequence>
<dbReference type="Proteomes" id="UP001432027">
    <property type="component" value="Unassembled WGS sequence"/>
</dbReference>
<name>A0AAV5U0P6_9BILA</name>
<protein>
    <submittedName>
        <fullName evidence="1">Uncharacterized protein</fullName>
    </submittedName>
</protein>
<feature type="non-terminal residue" evidence="1">
    <location>
        <position position="1"/>
    </location>
</feature>
<keyword evidence="2" id="KW-1185">Reference proteome</keyword>
<dbReference type="EMBL" id="BTSX01000005">
    <property type="protein sequence ID" value="GMT00096.1"/>
    <property type="molecule type" value="Genomic_DNA"/>
</dbReference>
<reference evidence="1" key="1">
    <citation type="submission" date="2023-10" db="EMBL/GenBank/DDBJ databases">
        <title>Genome assembly of Pristionchus species.</title>
        <authorList>
            <person name="Yoshida K."/>
            <person name="Sommer R.J."/>
        </authorList>
    </citation>
    <scope>NUCLEOTIDE SEQUENCE</scope>
    <source>
        <strain evidence="1">RS0144</strain>
    </source>
</reference>
<evidence type="ECO:0000313" key="1">
    <source>
        <dbReference type="EMBL" id="GMT00096.1"/>
    </source>
</evidence>
<gene>
    <name evidence="1" type="ORF">PENTCL1PPCAC_22270</name>
</gene>
<dbReference type="AlphaFoldDB" id="A0AAV5U0P6"/>
<organism evidence="1 2">
    <name type="scientific">Pristionchus entomophagus</name>
    <dbReference type="NCBI Taxonomy" id="358040"/>
    <lineage>
        <taxon>Eukaryota</taxon>
        <taxon>Metazoa</taxon>
        <taxon>Ecdysozoa</taxon>
        <taxon>Nematoda</taxon>
        <taxon>Chromadorea</taxon>
        <taxon>Rhabditida</taxon>
        <taxon>Rhabditina</taxon>
        <taxon>Diplogasteromorpha</taxon>
        <taxon>Diplogasteroidea</taxon>
        <taxon>Neodiplogasteridae</taxon>
        <taxon>Pristionchus</taxon>
    </lineage>
</organism>
<evidence type="ECO:0000313" key="2">
    <source>
        <dbReference type="Proteomes" id="UP001432027"/>
    </source>
</evidence>
<accession>A0AAV5U0P6</accession>
<comment type="caution">
    <text evidence="1">The sequence shown here is derived from an EMBL/GenBank/DDBJ whole genome shotgun (WGS) entry which is preliminary data.</text>
</comment>
<proteinExistence type="predicted"/>